<dbReference type="AlphaFoldDB" id="A0A1F6G9X1"/>
<name>A0A1F6G9X1_9PROT</name>
<evidence type="ECO:0000256" key="1">
    <source>
        <dbReference type="SAM" id="Phobius"/>
    </source>
</evidence>
<feature type="transmembrane region" description="Helical" evidence="1">
    <location>
        <begin position="6"/>
        <end position="25"/>
    </location>
</feature>
<dbReference type="Proteomes" id="UP000178449">
    <property type="component" value="Unassembled WGS sequence"/>
</dbReference>
<keyword evidence="1" id="KW-1133">Transmembrane helix</keyword>
<evidence type="ECO:0000313" key="3">
    <source>
        <dbReference type="Proteomes" id="UP000178449"/>
    </source>
</evidence>
<sequence length="643" mass="74478">MNPLAHLSLLVALAGMVWAPGAYFSRVLTLKKWVESPGPALIMGLGIAFDLLASILYRWSGLPYWIFVVLHLPFLLPAAQDFRIRHLSPKAWLRHHLWERWSSENRRDFGAFVLTWCLLPVAAFFYYGLQPIEAYYHDEILRGAMTPFITQGFPLTDFLVYSPERFYYYYLAELFVANLAQATGIWPVEVYFWWFLLFCWSLIWLGFWSLVRLQAPGSKLLAGITFLLFFTLHGYGGPQSISHFGFRQNSFAIALNFLALFLFCRFCLSGRWFYFFLGILLSGLTIGIKTFSFLPFIPLIPLLGIWGWRTGRIKFLTLGALGAWTLLVVGVTYFGMIYHPGEESAVNFIWEPTHYWAEAYDQRIIEAPNYLYQEVKTQMEGTDWPFWRAFLMPVGFLTGFFLLGIAALPAGRGQARLLDFFWGLVGLISYGMFLVFGWFRLSHSMASVIYLVFFGAIYLKLAIMVWFAGRMQQRRGLGVLLLLIVWGFAMYSHAKVDLQHFYGPKTPYQASPDEVSALTLVRKTPENSYFLHNYYRQSGMLAQAAIAGRRSIVSYRYWDSIFQEEALYDQMMGLADRFYRGEMSRVEMQQFLDQYQIGSVFWLYRINPPLDLTDLGFRRETHTDGLDLWLREQPLPAPPANQD</sequence>
<feature type="transmembrane region" description="Helical" evidence="1">
    <location>
        <begin position="249"/>
        <end position="268"/>
    </location>
</feature>
<feature type="transmembrane region" description="Helical" evidence="1">
    <location>
        <begin position="315"/>
        <end position="338"/>
    </location>
</feature>
<keyword evidence="1" id="KW-0812">Transmembrane</keyword>
<accession>A0A1F6G9X1</accession>
<feature type="transmembrane region" description="Helical" evidence="1">
    <location>
        <begin position="109"/>
        <end position="129"/>
    </location>
</feature>
<evidence type="ECO:0008006" key="4">
    <source>
        <dbReference type="Google" id="ProtNLM"/>
    </source>
</evidence>
<feature type="transmembrane region" description="Helical" evidence="1">
    <location>
        <begin position="217"/>
        <end position="237"/>
    </location>
</feature>
<comment type="caution">
    <text evidence="2">The sequence shown here is derived from an EMBL/GenBank/DDBJ whole genome shotgun (WGS) entry which is preliminary data.</text>
</comment>
<feature type="transmembrane region" description="Helical" evidence="1">
    <location>
        <begin position="447"/>
        <end position="469"/>
    </location>
</feature>
<dbReference type="EMBL" id="MFNE01000031">
    <property type="protein sequence ID" value="OGG94903.1"/>
    <property type="molecule type" value="Genomic_DNA"/>
</dbReference>
<feature type="transmembrane region" description="Helical" evidence="1">
    <location>
        <begin position="62"/>
        <end position="79"/>
    </location>
</feature>
<evidence type="ECO:0000313" key="2">
    <source>
        <dbReference type="EMBL" id="OGG94903.1"/>
    </source>
</evidence>
<protein>
    <recommendedName>
        <fullName evidence="4">Glycosyltransferase RgtA/B/C/D-like domain-containing protein</fullName>
    </recommendedName>
</protein>
<feature type="transmembrane region" description="Helical" evidence="1">
    <location>
        <begin position="191"/>
        <end position="211"/>
    </location>
</feature>
<proteinExistence type="predicted"/>
<feature type="transmembrane region" description="Helical" evidence="1">
    <location>
        <begin position="476"/>
        <end position="494"/>
    </location>
</feature>
<gene>
    <name evidence="2" type="ORF">A2527_10015</name>
</gene>
<feature type="transmembrane region" description="Helical" evidence="1">
    <location>
        <begin position="167"/>
        <end position="186"/>
    </location>
</feature>
<feature type="transmembrane region" description="Helical" evidence="1">
    <location>
        <begin position="274"/>
        <end position="303"/>
    </location>
</feature>
<reference evidence="2 3" key="1">
    <citation type="journal article" date="2016" name="Nat. Commun.">
        <title>Thousands of microbial genomes shed light on interconnected biogeochemical processes in an aquifer system.</title>
        <authorList>
            <person name="Anantharaman K."/>
            <person name="Brown C.T."/>
            <person name="Hug L.A."/>
            <person name="Sharon I."/>
            <person name="Castelle C.J."/>
            <person name="Probst A.J."/>
            <person name="Thomas B.C."/>
            <person name="Singh A."/>
            <person name="Wilkins M.J."/>
            <person name="Karaoz U."/>
            <person name="Brodie E.L."/>
            <person name="Williams K.H."/>
            <person name="Hubbard S.S."/>
            <person name="Banfield J.F."/>
        </authorList>
    </citation>
    <scope>NUCLEOTIDE SEQUENCE [LARGE SCALE GENOMIC DNA]</scope>
</reference>
<keyword evidence="1" id="KW-0472">Membrane</keyword>
<feature type="transmembrane region" description="Helical" evidence="1">
    <location>
        <begin position="386"/>
        <end position="408"/>
    </location>
</feature>
<feature type="transmembrane region" description="Helical" evidence="1">
    <location>
        <begin position="420"/>
        <end position="441"/>
    </location>
</feature>
<organism evidence="2 3">
    <name type="scientific">Candidatus Lambdaproteobacteria bacterium RIFOXYD2_FULL_50_16</name>
    <dbReference type="NCBI Taxonomy" id="1817772"/>
    <lineage>
        <taxon>Bacteria</taxon>
        <taxon>Pseudomonadati</taxon>
        <taxon>Pseudomonadota</taxon>
        <taxon>Candidatus Lambdaproteobacteria</taxon>
    </lineage>
</organism>
<dbReference type="STRING" id="1817772.A2527_10015"/>